<dbReference type="EMBL" id="JACHXM010000027">
    <property type="protein sequence ID" value="MBB3142781.1"/>
    <property type="molecule type" value="Genomic_DNA"/>
</dbReference>
<keyword evidence="2" id="KW-1185">Reference proteome</keyword>
<accession>A0A7W5C0T9</accession>
<evidence type="ECO:0000313" key="2">
    <source>
        <dbReference type="Proteomes" id="UP000525987"/>
    </source>
</evidence>
<sequence length="200" mass="23732">MVAVITKWTARRRSTLQRMIDQGLSYREIGQRMGETATAVRGAAQRYGMMRPERLMRGQAWNRADFDRLEQLLDEGLGFEEIARRMGRTYNGIRCAVARLGLTDRERQRYRLREDWPELEPIIEACIQVERMGVPQIVDRLTALGYVITRAAIHYHLRQFPELHREVVSNAERRRQHWRLIHGQRRTVRARQQQRQEVAL</sequence>
<gene>
    <name evidence="1" type="ORF">FHR96_003683</name>
</gene>
<organism evidence="1 2">
    <name type="scientific">Halomonas organivorans</name>
    <dbReference type="NCBI Taxonomy" id="257772"/>
    <lineage>
        <taxon>Bacteria</taxon>
        <taxon>Pseudomonadati</taxon>
        <taxon>Pseudomonadota</taxon>
        <taxon>Gammaproteobacteria</taxon>
        <taxon>Oceanospirillales</taxon>
        <taxon>Halomonadaceae</taxon>
        <taxon>Halomonas</taxon>
    </lineage>
</organism>
<reference evidence="1 2" key="1">
    <citation type="submission" date="2020-08" db="EMBL/GenBank/DDBJ databases">
        <title>Genomic Encyclopedia of Type Strains, Phase III (KMG-III): the genomes of soil and plant-associated and newly described type strains.</title>
        <authorList>
            <person name="Whitman W."/>
        </authorList>
    </citation>
    <scope>NUCLEOTIDE SEQUENCE [LARGE SCALE GENOMIC DNA]</scope>
    <source>
        <strain evidence="1 2">CECT 5995</strain>
    </source>
</reference>
<dbReference type="Proteomes" id="UP000525987">
    <property type="component" value="Unassembled WGS sequence"/>
</dbReference>
<name>A0A7W5C0T9_9GAMM</name>
<dbReference type="AlphaFoldDB" id="A0A7W5C0T9"/>
<evidence type="ECO:0000313" key="1">
    <source>
        <dbReference type="EMBL" id="MBB3142781.1"/>
    </source>
</evidence>
<proteinExistence type="predicted"/>
<dbReference type="RefSeq" id="WP_183389141.1">
    <property type="nucleotide sequence ID" value="NZ_JACHXM010000027.1"/>
</dbReference>
<protein>
    <submittedName>
        <fullName evidence="1">Uncharacterized protein</fullName>
    </submittedName>
</protein>
<comment type="caution">
    <text evidence="1">The sequence shown here is derived from an EMBL/GenBank/DDBJ whole genome shotgun (WGS) entry which is preliminary data.</text>
</comment>